<dbReference type="Proteomes" id="UP000316968">
    <property type="component" value="Chromosome"/>
</dbReference>
<evidence type="ECO:0008006" key="4">
    <source>
        <dbReference type="Google" id="ProtNLM"/>
    </source>
</evidence>
<name>A0A4Y6V067_SACBS</name>
<evidence type="ECO:0000313" key="2">
    <source>
        <dbReference type="EMBL" id="QDH23409.1"/>
    </source>
</evidence>
<feature type="region of interest" description="Disordered" evidence="1">
    <location>
        <begin position="302"/>
        <end position="327"/>
    </location>
</feature>
<organism evidence="2 3">
    <name type="scientific">Saccharibacillus brassicae</name>
    <dbReference type="NCBI Taxonomy" id="2583377"/>
    <lineage>
        <taxon>Bacteria</taxon>
        <taxon>Bacillati</taxon>
        <taxon>Bacillota</taxon>
        <taxon>Bacilli</taxon>
        <taxon>Bacillales</taxon>
        <taxon>Paenibacillaceae</taxon>
        <taxon>Saccharibacillus</taxon>
    </lineage>
</organism>
<dbReference type="OrthoDB" id="1985886at2"/>
<sequence length="327" mass="36598">MKIVNFALLFVLIFFPVFRIASIHLDDQHTALRLSSRYDAMLRTAVQDAGYVLNDTTAQGDQPGYGSRKFLGTDKERAVETFYRSLALNMGTGDDPAALGALAAYVPAIAVIDYDGYFIYATESFVDSGGQTQLRAVWSPKKPYAYSDAGGSVIQFTLDRFVKIHDRSRQVWVQGMREEIASETNVPLLKDADTFESVRRRTILNGIQNDLAHAIHRHNRYAARYGVDYLFTLPQISREEWDNGIDDIGIAAFLQGIPVGDQAYNHYAFGGGRLVRTKQVYGAADPISGIRYYSRDRAELPAPNEETFGSEREAAQSGYFPIRRPKP</sequence>
<gene>
    <name evidence="2" type="ORF">FFV09_22605</name>
</gene>
<dbReference type="AlphaFoldDB" id="A0A4Y6V067"/>
<dbReference type="RefSeq" id="WP_141449946.1">
    <property type="nucleotide sequence ID" value="NZ_CP041217.1"/>
</dbReference>
<keyword evidence="3" id="KW-1185">Reference proteome</keyword>
<protein>
    <recommendedName>
        <fullName evidence="4">F0F1-type ATP synthase</fullName>
    </recommendedName>
</protein>
<dbReference type="KEGG" id="saca:FFV09_22605"/>
<evidence type="ECO:0000256" key="1">
    <source>
        <dbReference type="SAM" id="MobiDB-lite"/>
    </source>
</evidence>
<dbReference type="EMBL" id="CP041217">
    <property type="protein sequence ID" value="QDH23409.1"/>
    <property type="molecule type" value="Genomic_DNA"/>
</dbReference>
<proteinExistence type="predicted"/>
<evidence type="ECO:0000313" key="3">
    <source>
        <dbReference type="Proteomes" id="UP000316968"/>
    </source>
</evidence>
<reference evidence="2 3" key="1">
    <citation type="submission" date="2019-06" db="EMBL/GenBank/DDBJ databases">
        <title>Saccharibacillus brassicae sp. nov., an endophytic bacterium isolated from Chinese cabbage seeds (Brassica pekinensis).</title>
        <authorList>
            <person name="Jiang L."/>
            <person name="Lee J."/>
            <person name="Kim S.W."/>
        </authorList>
    </citation>
    <scope>NUCLEOTIDE SEQUENCE [LARGE SCALE GENOMIC DNA]</scope>
    <source>
        <strain evidence="3">KCTC 43072 / ATSA2</strain>
    </source>
</reference>
<accession>A0A4Y6V067</accession>